<dbReference type="Pfam" id="PF25455">
    <property type="entry name" value="Beta-barrel_CAF17_C"/>
    <property type="match status" value="1"/>
</dbReference>
<proteinExistence type="predicted"/>
<evidence type="ECO:0000313" key="3">
    <source>
        <dbReference type="EMBL" id="AQS85535.1"/>
    </source>
</evidence>
<dbReference type="AlphaFoldDB" id="A0A1U9KI98"/>
<dbReference type="InterPro" id="IPR045179">
    <property type="entry name" value="YgfZ/GcvT"/>
</dbReference>
<dbReference type="NCBIfam" id="TIGR03317">
    <property type="entry name" value="ygfZ_signature"/>
    <property type="match status" value="1"/>
</dbReference>
<dbReference type="KEGG" id="aace:A0U92_12985"/>
<keyword evidence="4" id="KW-1185">Reference proteome</keyword>
<organism evidence="3 4">
    <name type="scientific">Acetobacter aceti</name>
    <dbReference type="NCBI Taxonomy" id="435"/>
    <lineage>
        <taxon>Bacteria</taxon>
        <taxon>Pseudomonadati</taxon>
        <taxon>Pseudomonadota</taxon>
        <taxon>Alphaproteobacteria</taxon>
        <taxon>Acetobacterales</taxon>
        <taxon>Acetobacteraceae</taxon>
        <taxon>Acetobacter</taxon>
        <taxon>Acetobacter subgen. Acetobacter</taxon>
    </lineage>
</organism>
<evidence type="ECO:0000256" key="1">
    <source>
        <dbReference type="ARBA" id="ARBA00022946"/>
    </source>
</evidence>
<dbReference type="PANTHER" id="PTHR22602">
    <property type="entry name" value="TRANSFERASE CAF17, MITOCHONDRIAL-RELATED"/>
    <property type="match status" value="1"/>
</dbReference>
<dbReference type="PANTHER" id="PTHR22602:SF0">
    <property type="entry name" value="TRANSFERASE CAF17, MITOCHONDRIAL-RELATED"/>
    <property type="match status" value="1"/>
</dbReference>
<evidence type="ECO:0000313" key="4">
    <source>
        <dbReference type="Proteomes" id="UP000188937"/>
    </source>
</evidence>
<gene>
    <name evidence="3" type="ORF">A0U92_12985</name>
</gene>
<dbReference type="SUPFAM" id="SSF103025">
    <property type="entry name" value="Folate-binding domain"/>
    <property type="match status" value="1"/>
</dbReference>
<evidence type="ECO:0000259" key="2">
    <source>
        <dbReference type="Pfam" id="PF25455"/>
    </source>
</evidence>
<dbReference type="GO" id="GO:0008168">
    <property type="term" value="F:methyltransferase activity"/>
    <property type="evidence" value="ECO:0007669"/>
    <property type="project" value="UniProtKB-KW"/>
</dbReference>
<dbReference type="eggNOG" id="COG0354">
    <property type="taxonomic scope" value="Bacteria"/>
</dbReference>
<dbReference type="EMBL" id="CP014692">
    <property type="protein sequence ID" value="AQS85535.1"/>
    <property type="molecule type" value="Genomic_DNA"/>
</dbReference>
<dbReference type="InterPro" id="IPR027266">
    <property type="entry name" value="TrmE/GcvT-like"/>
</dbReference>
<dbReference type="Gene3D" id="3.30.1360.120">
    <property type="entry name" value="Probable tRNA modification gtpase trme, domain 1"/>
    <property type="match status" value="2"/>
</dbReference>
<sequence>MTYFTHLTDRAVIAVRGEDRVRFLQGLVSNDVETVEPGKAVWAALLTPQGRWKADFFIIADPDEPCLLIDCASSQSAMLVATLSRFRLRSDVSIQETRLVVHAAWGGLPDVATVENAIVVPDPRLPEAGWRLLMLEPSAAAKADAATYDLHRLVLGLPDGVRDCEAEKTLLLEANFDLLNGVSWTKGCYMGQEMTARTHYRGLVKRRLVPVASEAVLPAPGTAVTADGREIGQIRSSHDHCGLAFLKPDSVDLHLEAEGHRIVPRVPTWFATVQAAEKNSQAAGLGEVSP</sequence>
<keyword evidence="3" id="KW-0808">Transferase</keyword>
<keyword evidence="3" id="KW-0489">Methyltransferase</keyword>
<dbReference type="GO" id="GO:0032259">
    <property type="term" value="P:methylation"/>
    <property type="evidence" value="ECO:0007669"/>
    <property type="project" value="UniProtKB-KW"/>
</dbReference>
<dbReference type="GO" id="GO:0016226">
    <property type="term" value="P:iron-sulfur cluster assembly"/>
    <property type="evidence" value="ECO:0007669"/>
    <property type="project" value="TreeGrafter"/>
</dbReference>
<protein>
    <submittedName>
        <fullName evidence="3">Aminomethyltransferase</fullName>
    </submittedName>
</protein>
<dbReference type="InterPro" id="IPR017703">
    <property type="entry name" value="YgfZ/GCV_T_CS"/>
</dbReference>
<dbReference type="InterPro" id="IPR057460">
    <property type="entry name" value="CAF17_C"/>
</dbReference>
<dbReference type="Proteomes" id="UP000188937">
    <property type="component" value="Chromosome"/>
</dbReference>
<dbReference type="OrthoDB" id="9796287at2"/>
<accession>A0A1U9KI98</accession>
<reference evidence="3 4" key="1">
    <citation type="submission" date="2016-03" db="EMBL/GenBank/DDBJ databases">
        <title>Acetic acid bacteria sequencing.</title>
        <authorList>
            <person name="Brandt J."/>
            <person name="Jakob F."/>
            <person name="Vogel R.F."/>
        </authorList>
    </citation>
    <scope>NUCLEOTIDE SEQUENCE [LARGE SCALE GENOMIC DNA]</scope>
    <source>
        <strain evidence="3 4">TMW2.1153</strain>
    </source>
</reference>
<name>A0A1U9KI98_ACEAC</name>
<dbReference type="RefSeq" id="WP_077813588.1">
    <property type="nucleotide sequence ID" value="NZ_CP014692.1"/>
</dbReference>
<feature type="domain" description="CAF17 C-terminal" evidence="2">
    <location>
        <begin position="205"/>
        <end position="270"/>
    </location>
</feature>
<dbReference type="STRING" id="435.A0U92_12985"/>
<keyword evidence="1" id="KW-0809">Transit peptide</keyword>